<feature type="transmembrane region" description="Helical" evidence="2">
    <location>
        <begin position="282"/>
        <end position="304"/>
    </location>
</feature>
<feature type="chain" id="PRO_5045874153" evidence="3">
    <location>
        <begin position="19"/>
        <end position="608"/>
    </location>
</feature>
<protein>
    <submittedName>
        <fullName evidence="4">Uncharacterized protein</fullName>
    </submittedName>
</protein>
<dbReference type="Proteomes" id="UP001583172">
    <property type="component" value="Unassembled WGS sequence"/>
</dbReference>
<accession>A0ABR3VNY7</accession>
<evidence type="ECO:0000256" key="3">
    <source>
        <dbReference type="SAM" id="SignalP"/>
    </source>
</evidence>
<feature type="compositionally biased region" description="Polar residues" evidence="1">
    <location>
        <begin position="535"/>
        <end position="544"/>
    </location>
</feature>
<evidence type="ECO:0000256" key="2">
    <source>
        <dbReference type="SAM" id="Phobius"/>
    </source>
</evidence>
<feature type="region of interest" description="Disordered" evidence="1">
    <location>
        <begin position="168"/>
        <end position="278"/>
    </location>
</feature>
<feature type="compositionally biased region" description="Polar residues" evidence="1">
    <location>
        <begin position="406"/>
        <end position="423"/>
    </location>
</feature>
<organism evidence="4 5">
    <name type="scientific">Humicola insolens</name>
    <name type="common">Soft-rot fungus</name>
    <dbReference type="NCBI Taxonomy" id="85995"/>
    <lineage>
        <taxon>Eukaryota</taxon>
        <taxon>Fungi</taxon>
        <taxon>Dikarya</taxon>
        <taxon>Ascomycota</taxon>
        <taxon>Pezizomycotina</taxon>
        <taxon>Sordariomycetes</taxon>
        <taxon>Sordariomycetidae</taxon>
        <taxon>Sordariales</taxon>
        <taxon>Chaetomiaceae</taxon>
        <taxon>Mycothermus</taxon>
    </lineage>
</organism>
<keyword evidence="2" id="KW-0812">Transmembrane</keyword>
<feature type="region of interest" description="Disordered" evidence="1">
    <location>
        <begin position="395"/>
        <end position="608"/>
    </location>
</feature>
<comment type="caution">
    <text evidence="4">The sequence shown here is derived from an EMBL/GenBank/DDBJ whole genome shotgun (WGS) entry which is preliminary data.</text>
</comment>
<feature type="signal peptide" evidence="3">
    <location>
        <begin position="1"/>
        <end position="18"/>
    </location>
</feature>
<name>A0ABR3VNY7_HUMIN</name>
<dbReference type="EMBL" id="JAZGSY010000012">
    <property type="protein sequence ID" value="KAL1843623.1"/>
    <property type="molecule type" value="Genomic_DNA"/>
</dbReference>
<feature type="compositionally biased region" description="Low complexity" evidence="1">
    <location>
        <begin position="395"/>
        <end position="405"/>
    </location>
</feature>
<keyword evidence="3" id="KW-0732">Signal</keyword>
<proteinExistence type="predicted"/>
<evidence type="ECO:0000313" key="4">
    <source>
        <dbReference type="EMBL" id="KAL1843623.1"/>
    </source>
</evidence>
<keyword evidence="2" id="KW-0472">Membrane</keyword>
<evidence type="ECO:0000256" key="1">
    <source>
        <dbReference type="SAM" id="MobiDB-lite"/>
    </source>
</evidence>
<reference evidence="4 5" key="1">
    <citation type="journal article" date="2024" name="Commun. Biol.">
        <title>Comparative genomic analysis of thermophilic fungi reveals convergent evolutionary adaptations and gene losses.</title>
        <authorList>
            <person name="Steindorff A.S."/>
            <person name="Aguilar-Pontes M.V."/>
            <person name="Robinson A.J."/>
            <person name="Andreopoulos B."/>
            <person name="LaButti K."/>
            <person name="Kuo A."/>
            <person name="Mondo S."/>
            <person name="Riley R."/>
            <person name="Otillar R."/>
            <person name="Haridas S."/>
            <person name="Lipzen A."/>
            <person name="Grimwood J."/>
            <person name="Schmutz J."/>
            <person name="Clum A."/>
            <person name="Reid I.D."/>
            <person name="Moisan M.C."/>
            <person name="Butler G."/>
            <person name="Nguyen T.T.M."/>
            <person name="Dewar K."/>
            <person name="Conant G."/>
            <person name="Drula E."/>
            <person name="Henrissat B."/>
            <person name="Hansel C."/>
            <person name="Singer S."/>
            <person name="Hutchinson M.I."/>
            <person name="de Vries R.P."/>
            <person name="Natvig D.O."/>
            <person name="Powell A.J."/>
            <person name="Tsang A."/>
            <person name="Grigoriev I.V."/>
        </authorList>
    </citation>
    <scope>NUCLEOTIDE SEQUENCE [LARGE SCALE GENOMIC DNA]</scope>
    <source>
        <strain evidence="4 5">CBS 620.91</strain>
    </source>
</reference>
<feature type="compositionally biased region" description="Polar residues" evidence="1">
    <location>
        <begin position="597"/>
        <end position="608"/>
    </location>
</feature>
<feature type="compositionally biased region" description="Low complexity" evidence="1">
    <location>
        <begin position="252"/>
        <end position="274"/>
    </location>
</feature>
<sequence length="608" mass="63115">MATSLRFLTLFGVVQVHALAFPGPRPTDPVALPGEFFNWAPMPTPAPNVGILRRQADLPDTYLLAPDNTCGFISASSKSPYACDNEAAKCAFFPASGRNPGVAACCRGSSCSFRTSCVVKDDCDKECQADAGILKCSDDFCATISFPGGVMDYFCTTKRVAGVVRAHTTHAGDRDREMSTITPTPTTSSRRTSTSKSSSTSSSSKSSSTQSSSTESSSTESTESSATESSTSSETTETTSATTTPDGERGDSTTPTSSNTAAASATETNDAEAAPASSPTGAIVGGVIGGLALIAMVGFGALFLRRRSKNDDSDYPPAPPFITQQPIAPMSQPPAPSYPQNTTSNMSGYPVSNDMSGYAASNGMSGYPAANDMYAVPAAAGVGGAAAAAATRPYHNQQHYPHHQPTNSYSTGHTHGYSMSHSHNPYPDPSPMSTPGASPHMQHYQHQTHAPPPLPQPSYYQAHDAWSGPADVPDRRDNSTPVSTYNGTTPVQPASALGPMPGEPQAPQGNSNGVPLILQPGMGYRPYRPAGAPSTAPTVSSMSAESPIGDARGDQALNAAQPGAAAAAAGNQQQQQQQQPQAQPQQQPQQQQQQQQSGASNSEAVELP</sequence>
<feature type="compositionally biased region" description="Polar residues" evidence="1">
    <location>
        <begin position="338"/>
        <end position="347"/>
    </location>
</feature>
<gene>
    <name evidence="4" type="ORF">VTJ49DRAFT_605</name>
</gene>
<feature type="compositionally biased region" description="Low complexity" evidence="1">
    <location>
        <begin position="179"/>
        <end position="244"/>
    </location>
</feature>
<evidence type="ECO:0000313" key="5">
    <source>
        <dbReference type="Proteomes" id="UP001583172"/>
    </source>
</evidence>
<keyword evidence="5" id="KW-1185">Reference proteome</keyword>
<feature type="compositionally biased region" description="Low complexity" evidence="1">
    <location>
        <begin position="555"/>
        <end position="596"/>
    </location>
</feature>
<keyword evidence="2" id="KW-1133">Transmembrane helix</keyword>
<feature type="region of interest" description="Disordered" evidence="1">
    <location>
        <begin position="309"/>
        <end position="349"/>
    </location>
</feature>
<feature type="compositionally biased region" description="Polar residues" evidence="1">
    <location>
        <begin position="479"/>
        <end position="492"/>
    </location>
</feature>